<sequence>MGLLRKSLLGITVALCAALSSPAGAAEQGVRISIHMPKGSGEMPSPEKMVDALAAEGSPRRVLVTRRLDESGVGLNLDLWGSTPPAAEIPSQLRRTFPALEKAEIQCSTLDESLPPK</sequence>
<evidence type="ECO:0000313" key="2">
    <source>
        <dbReference type="EMBL" id="WXA95746.1"/>
    </source>
</evidence>
<accession>A0ABZ2KAP0</accession>
<gene>
    <name evidence="2" type="ORF">LZC95_02685</name>
</gene>
<keyword evidence="3" id="KW-1185">Reference proteome</keyword>
<dbReference type="Proteomes" id="UP001379533">
    <property type="component" value="Chromosome"/>
</dbReference>
<protein>
    <submittedName>
        <fullName evidence="2">Uncharacterized protein</fullName>
    </submittedName>
</protein>
<dbReference type="EMBL" id="CP089982">
    <property type="protein sequence ID" value="WXA95746.1"/>
    <property type="molecule type" value="Genomic_DNA"/>
</dbReference>
<feature type="chain" id="PRO_5047353535" evidence="1">
    <location>
        <begin position="26"/>
        <end position="117"/>
    </location>
</feature>
<evidence type="ECO:0000256" key="1">
    <source>
        <dbReference type="SAM" id="SignalP"/>
    </source>
</evidence>
<organism evidence="2 3">
    <name type="scientific">Pendulispora brunnea</name>
    <dbReference type="NCBI Taxonomy" id="2905690"/>
    <lineage>
        <taxon>Bacteria</taxon>
        <taxon>Pseudomonadati</taxon>
        <taxon>Myxococcota</taxon>
        <taxon>Myxococcia</taxon>
        <taxon>Myxococcales</taxon>
        <taxon>Sorangiineae</taxon>
        <taxon>Pendulisporaceae</taxon>
        <taxon>Pendulispora</taxon>
    </lineage>
</organism>
<feature type="signal peptide" evidence="1">
    <location>
        <begin position="1"/>
        <end position="25"/>
    </location>
</feature>
<dbReference type="RefSeq" id="WP_394846355.1">
    <property type="nucleotide sequence ID" value="NZ_CP089982.1"/>
</dbReference>
<keyword evidence="1" id="KW-0732">Signal</keyword>
<evidence type="ECO:0000313" key="3">
    <source>
        <dbReference type="Proteomes" id="UP001379533"/>
    </source>
</evidence>
<reference evidence="2 3" key="1">
    <citation type="submission" date="2021-12" db="EMBL/GenBank/DDBJ databases">
        <title>Discovery of the Pendulisporaceae a myxobacterial family with distinct sporulation behavior and unique specialized metabolism.</title>
        <authorList>
            <person name="Garcia R."/>
            <person name="Popoff A."/>
            <person name="Bader C.D."/>
            <person name="Loehr J."/>
            <person name="Walesch S."/>
            <person name="Walt C."/>
            <person name="Boldt J."/>
            <person name="Bunk B."/>
            <person name="Haeckl F.J.F.P.J."/>
            <person name="Gunesch A.P."/>
            <person name="Birkelbach J."/>
            <person name="Nuebel U."/>
            <person name="Pietschmann T."/>
            <person name="Bach T."/>
            <person name="Mueller R."/>
        </authorList>
    </citation>
    <scope>NUCLEOTIDE SEQUENCE [LARGE SCALE GENOMIC DNA]</scope>
    <source>
        <strain evidence="2 3">MSr12523</strain>
    </source>
</reference>
<name>A0ABZ2KAP0_9BACT</name>
<proteinExistence type="predicted"/>